<keyword evidence="2 6" id="KW-0732">Signal</keyword>
<dbReference type="InterPro" id="IPR050490">
    <property type="entry name" value="Bact_solute-bd_prot1"/>
</dbReference>
<dbReference type="Proteomes" id="UP000263014">
    <property type="component" value="Unassembled WGS sequence"/>
</dbReference>
<organism evidence="7 8">
    <name type="scientific">Hungatella hathewayi</name>
    <dbReference type="NCBI Taxonomy" id="154046"/>
    <lineage>
        <taxon>Bacteria</taxon>
        <taxon>Bacillati</taxon>
        <taxon>Bacillota</taxon>
        <taxon>Clostridia</taxon>
        <taxon>Lachnospirales</taxon>
        <taxon>Lachnospiraceae</taxon>
        <taxon>Hungatella</taxon>
    </lineage>
</organism>
<evidence type="ECO:0000256" key="3">
    <source>
        <dbReference type="ARBA" id="ARBA00023136"/>
    </source>
</evidence>
<evidence type="ECO:0000256" key="2">
    <source>
        <dbReference type="ARBA" id="ARBA00022729"/>
    </source>
</evidence>
<keyword evidence="4" id="KW-0564">Palmitate</keyword>
<dbReference type="PANTHER" id="PTHR43649">
    <property type="entry name" value="ARABINOSE-BINDING PROTEIN-RELATED"/>
    <property type="match status" value="1"/>
</dbReference>
<dbReference type="SUPFAM" id="SSF53850">
    <property type="entry name" value="Periplasmic binding protein-like II"/>
    <property type="match status" value="1"/>
</dbReference>
<dbReference type="PANTHER" id="PTHR43649:SF33">
    <property type="entry name" value="POLYGALACTURONAN_RHAMNOGALACTURONAN-BINDING PROTEIN YTCQ"/>
    <property type="match status" value="1"/>
</dbReference>
<feature type="signal peptide" evidence="6">
    <location>
        <begin position="1"/>
        <end position="30"/>
    </location>
</feature>
<evidence type="ECO:0000313" key="7">
    <source>
        <dbReference type="EMBL" id="RGJ00784.1"/>
    </source>
</evidence>
<keyword evidence="1" id="KW-1003">Cell membrane</keyword>
<reference evidence="7 8" key="1">
    <citation type="submission" date="2018-08" db="EMBL/GenBank/DDBJ databases">
        <title>A genome reference for cultivated species of the human gut microbiota.</title>
        <authorList>
            <person name="Zou Y."/>
            <person name="Xue W."/>
            <person name="Luo G."/>
        </authorList>
    </citation>
    <scope>NUCLEOTIDE SEQUENCE [LARGE SCALE GENOMIC DNA]</scope>
    <source>
        <strain evidence="7 8">TM09-12</strain>
    </source>
</reference>
<gene>
    <name evidence="7" type="ORF">DXD79_19995</name>
</gene>
<dbReference type="Pfam" id="PF01547">
    <property type="entry name" value="SBP_bac_1"/>
    <property type="match status" value="1"/>
</dbReference>
<evidence type="ECO:0000256" key="1">
    <source>
        <dbReference type="ARBA" id="ARBA00022475"/>
    </source>
</evidence>
<protein>
    <submittedName>
        <fullName evidence="7">Extracellular solute-binding protein</fullName>
    </submittedName>
</protein>
<feature type="chain" id="PRO_5039673033" evidence="6">
    <location>
        <begin position="31"/>
        <end position="549"/>
    </location>
</feature>
<evidence type="ECO:0000256" key="5">
    <source>
        <dbReference type="ARBA" id="ARBA00023288"/>
    </source>
</evidence>
<keyword evidence="3" id="KW-0472">Membrane</keyword>
<dbReference type="PROSITE" id="PS51257">
    <property type="entry name" value="PROKAR_LIPOPROTEIN"/>
    <property type="match status" value="1"/>
</dbReference>
<comment type="caution">
    <text evidence="7">The sequence shown here is derived from an EMBL/GenBank/DDBJ whole genome shotgun (WGS) entry which is preliminary data.</text>
</comment>
<dbReference type="InterPro" id="IPR006059">
    <property type="entry name" value="SBP"/>
</dbReference>
<proteinExistence type="predicted"/>
<evidence type="ECO:0000256" key="6">
    <source>
        <dbReference type="SAM" id="SignalP"/>
    </source>
</evidence>
<keyword evidence="5" id="KW-0449">Lipoprotein</keyword>
<accession>A0A374P5C3</accession>
<evidence type="ECO:0000256" key="4">
    <source>
        <dbReference type="ARBA" id="ARBA00023139"/>
    </source>
</evidence>
<sequence length="549" mass="62261">MRINERRSRMKKRRFAALCTAAAVVAGCVACGGTAQPKGQDSSQADAGEKGKEKIKVTFIKNEWHGDPNDMEIYKILEEKTGVEVEWQVYSAATWEDKKNLILSSGDLPDVFYMNAVNVNDVTKYAPQGMFLDLTDYIEEYCPNLKKAFEEMPEYKNICINPDDGKIYSIGRAVEREVMYTSGLLYINKKWLDQLGLPVPKTVDEYYDALKAFKENDMNGNGDKGDEIPFVFHYNSSVPDTAYSYHQLFGSFGYVDPVLTVGAHFIEDENGEIVYTAEQEEYKDAIQYYHKFVKEGLWDSEGFTTPDTSVMNAKGNNDPEIVGSFMAYDSTFVVPEKYKEDYVIVEPLEGPTGKRIWQNSANSNGNVNGTQFVMTASAKGKEEAIMKWLDAHFEPEISAQLFLGPIGTTLEKTDSGMLDYVPTPDGMSYSEFRYKNAPVHVPCKIASEDWGKLVQVMDEDINKLQIAKEHYAPYATQSSLFLLPNKEESKYFTTTAKDIDDYVNKMQVKWLTEGGIEAEWDTYLEQLNKLGIDKYKETVKGIRERMAKQ</sequence>
<dbReference type="Gene3D" id="3.40.190.10">
    <property type="entry name" value="Periplasmic binding protein-like II"/>
    <property type="match status" value="2"/>
</dbReference>
<evidence type="ECO:0000313" key="8">
    <source>
        <dbReference type="Proteomes" id="UP000263014"/>
    </source>
</evidence>
<dbReference type="AlphaFoldDB" id="A0A374P5C3"/>
<name>A0A374P5C3_9FIRM</name>
<dbReference type="EMBL" id="QSON01000010">
    <property type="protein sequence ID" value="RGJ00784.1"/>
    <property type="molecule type" value="Genomic_DNA"/>
</dbReference>